<dbReference type="EMBL" id="MT141501">
    <property type="protein sequence ID" value="QJA63616.1"/>
    <property type="molecule type" value="Genomic_DNA"/>
</dbReference>
<reference evidence="2" key="1">
    <citation type="submission" date="2020-03" db="EMBL/GenBank/DDBJ databases">
        <title>The deep terrestrial virosphere.</title>
        <authorList>
            <person name="Holmfeldt K."/>
            <person name="Nilsson E."/>
            <person name="Simone D."/>
            <person name="Lopez-Fernandez M."/>
            <person name="Wu X."/>
            <person name="de Brujin I."/>
            <person name="Lundin D."/>
            <person name="Andersson A."/>
            <person name="Bertilsson S."/>
            <person name="Dopson M."/>
        </authorList>
    </citation>
    <scope>NUCLEOTIDE SEQUENCE</scope>
    <source>
        <strain evidence="2">MM415A01018</strain>
        <strain evidence="1">MM415B00605</strain>
    </source>
</reference>
<evidence type="ECO:0000313" key="1">
    <source>
        <dbReference type="EMBL" id="QJA63616.1"/>
    </source>
</evidence>
<accession>A0A6M3KA63</accession>
<evidence type="ECO:0000313" key="2">
    <source>
        <dbReference type="EMBL" id="QJA78747.1"/>
    </source>
</evidence>
<gene>
    <name evidence="2" type="ORF">MM415A01018_0023</name>
    <name evidence="1" type="ORF">MM415B00605_0025</name>
</gene>
<dbReference type="AlphaFoldDB" id="A0A6M3KA63"/>
<organism evidence="2">
    <name type="scientific">viral metagenome</name>
    <dbReference type="NCBI Taxonomy" id="1070528"/>
    <lineage>
        <taxon>unclassified sequences</taxon>
        <taxon>metagenomes</taxon>
        <taxon>organismal metagenomes</taxon>
    </lineage>
</organism>
<dbReference type="EMBL" id="MT142351">
    <property type="protein sequence ID" value="QJA78747.1"/>
    <property type="molecule type" value="Genomic_DNA"/>
</dbReference>
<protein>
    <submittedName>
        <fullName evidence="2">Uncharacterized protein</fullName>
    </submittedName>
</protein>
<sequence length="61" mass="6949">MIQAIQNPICFCGKRIELPNLPLLLFFSGYIFCPDCNKLTKANANILNIIKEYNVPKYASK</sequence>
<proteinExistence type="predicted"/>
<name>A0A6M3KA63_9ZZZZ</name>